<comment type="caution">
    <text evidence="1">The sequence shown here is derived from an EMBL/GenBank/DDBJ whole genome shotgun (WGS) entry which is preliminary data.</text>
</comment>
<accession>A0A482XI80</accession>
<reference evidence="1 2" key="1">
    <citation type="journal article" date="2017" name="Gigascience">
        <title>Genome sequence of the small brown planthopper, Laodelphax striatellus.</title>
        <authorList>
            <person name="Zhu J."/>
            <person name="Jiang F."/>
            <person name="Wang X."/>
            <person name="Yang P."/>
            <person name="Bao Y."/>
            <person name="Zhao W."/>
            <person name="Wang W."/>
            <person name="Lu H."/>
            <person name="Wang Q."/>
            <person name="Cui N."/>
            <person name="Li J."/>
            <person name="Chen X."/>
            <person name="Luo L."/>
            <person name="Yu J."/>
            <person name="Kang L."/>
            <person name="Cui F."/>
        </authorList>
    </citation>
    <scope>NUCLEOTIDE SEQUENCE [LARGE SCALE GENOMIC DNA]</scope>
    <source>
        <strain evidence="1">Lst14</strain>
    </source>
</reference>
<organism evidence="1 2">
    <name type="scientific">Laodelphax striatellus</name>
    <name type="common">Small brown planthopper</name>
    <name type="synonym">Delphax striatella</name>
    <dbReference type="NCBI Taxonomy" id="195883"/>
    <lineage>
        <taxon>Eukaryota</taxon>
        <taxon>Metazoa</taxon>
        <taxon>Ecdysozoa</taxon>
        <taxon>Arthropoda</taxon>
        <taxon>Hexapoda</taxon>
        <taxon>Insecta</taxon>
        <taxon>Pterygota</taxon>
        <taxon>Neoptera</taxon>
        <taxon>Paraneoptera</taxon>
        <taxon>Hemiptera</taxon>
        <taxon>Auchenorrhyncha</taxon>
        <taxon>Fulgoroidea</taxon>
        <taxon>Delphacidae</taxon>
        <taxon>Criomorphinae</taxon>
        <taxon>Laodelphax</taxon>
    </lineage>
</organism>
<dbReference type="EMBL" id="QKKF02009095">
    <property type="protein sequence ID" value="RZF45472.1"/>
    <property type="molecule type" value="Genomic_DNA"/>
</dbReference>
<sequence length="232" mass="26561">MSERRAIETDSEARAFIPTRLSETSFAATGRERFYNHQREPRPFHIGVTILIWRERRALDGGTPVSTPADAQSTFSLRRPTDQHVVSLRSRLHISRFPIYKQGWTTATITTLKNHNGSIAPLGTFEVYRKHSEFETPNKNFSSIEMTSGYLRNEDMTEDLRIFKDDRTRLALTSSEIVVDLPVRILNKGESRAETMVEAQYGVYSGWTVVMTTRHGVGLCEVPVTRRAREKE</sequence>
<evidence type="ECO:0000313" key="2">
    <source>
        <dbReference type="Proteomes" id="UP000291343"/>
    </source>
</evidence>
<dbReference type="AlphaFoldDB" id="A0A482XI80"/>
<keyword evidence="2" id="KW-1185">Reference proteome</keyword>
<protein>
    <submittedName>
        <fullName evidence="1">Uncharacterized protein</fullName>
    </submittedName>
</protein>
<dbReference type="Proteomes" id="UP000291343">
    <property type="component" value="Unassembled WGS sequence"/>
</dbReference>
<proteinExistence type="predicted"/>
<evidence type="ECO:0000313" key="1">
    <source>
        <dbReference type="EMBL" id="RZF45472.1"/>
    </source>
</evidence>
<dbReference type="InParanoid" id="A0A482XI80"/>
<gene>
    <name evidence="1" type="ORF">LSTR_LSTR009343</name>
</gene>
<name>A0A482XI80_LAOST</name>